<dbReference type="SUPFAM" id="SSF52151">
    <property type="entry name" value="FabD/lysophospholipase-like"/>
    <property type="match status" value="1"/>
</dbReference>
<evidence type="ECO:0000313" key="7">
    <source>
        <dbReference type="EMBL" id="BDQ36831.1"/>
    </source>
</evidence>
<sequence length="367" mass="39216">MTKSTKFGLVLSGGGAKGAYQAGVIKALAELNITIDIVSGASIGALNGAMVACAPDLEEAAVRLKELWKKIGEDSPLTLNKSALLKLLLPLTSIVGNTSPLGAVSNFLAFFPSADREVDLLSNSPIKNILEQNISVELLKKGLPLYVSVYPSSGNLQTLIEALAASMSVVDTDKSHFYHVQSLPHEEQIKALLASSALPGLLPAQKINDQQYHDGGIGGWRSTQGNTPITPLIEAGCTHAIVTHLRDGSMWRRQDFPELNVIEIRPRSSIQRGSVIPDVLGFDPSKVSSWIEQGYEDTHLSLAPMIKGTNAINSLTASQQALLDSHQATQEPSAAKNSAMDKFKRRVGASKAKGLHPLQGSTKTLEE</sequence>
<evidence type="ECO:0000313" key="8">
    <source>
        <dbReference type="Proteomes" id="UP001317742"/>
    </source>
</evidence>
<keyword evidence="1 4" id="KW-0378">Hydrolase</keyword>
<feature type="active site" description="Proton acceptor" evidence="4">
    <location>
        <position position="214"/>
    </location>
</feature>
<evidence type="ECO:0000256" key="5">
    <source>
        <dbReference type="SAM" id="MobiDB-lite"/>
    </source>
</evidence>
<dbReference type="CDD" id="cd07209">
    <property type="entry name" value="Pat_hypo_Ecoli_Z1214_like"/>
    <property type="match status" value="1"/>
</dbReference>
<dbReference type="PANTHER" id="PTHR14226:SF57">
    <property type="entry name" value="BLR7027 PROTEIN"/>
    <property type="match status" value="1"/>
</dbReference>
<dbReference type="InterPro" id="IPR002641">
    <property type="entry name" value="PNPLA_dom"/>
</dbReference>
<gene>
    <name evidence="7" type="ORF">SYK_11910</name>
</gene>
<feature type="region of interest" description="Disordered" evidence="5">
    <location>
        <begin position="325"/>
        <end position="367"/>
    </location>
</feature>
<feature type="short sequence motif" description="GXSXG" evidence="4">
    <location>
        <begin position="40"/>
        <end position="44"/>
    </location>
</feature>
<evidence type="ECO:0000256" key="4">
    <source>
        <dbReference type="PROSITE-ProRule" id="PRU01161"/>
    </source>
</evidence>
<proteinExistence type="predicted"/>
<reference evidence="7 8" key="1">
    <citation type="submission" date="2022-08" db="EMBL/GenBank/DDBJ databases">
        <title>Genome Sequence of the sulphate-reducing bacterium, Pseudodesulfovibrio sp. SYK.</title>
        <authorList>
            <person name="Kondo R."/>
            <person name="Kataoka T."/>
        </authorList>
    </citation>
    <scope>NUCLEOTIDE SEQUENCE [LARGE SCALE GENOMIC DNA]</scope>
    <source>
        <strain evidence="7 8">SYK</strain>
    </source>
</reference>
<feature type="domain" description="PNPLA" evidence="6">
    <location>
        <begin position="9"/>
        <end position="233"/>
    </location>
</feature>
<feature type="short sequence motif" description="DGA/G" evidence="4">
    <location>
        <begin position="214"/>
        <end position="216"/>
    </location>
</feature>
<feature type="compositionally biased region" description="Polar residues" evidence="5">
    <location>
        <begin position="325"/>
        <end position="336"/>
    </location>
</feature>
<organism evidence="7 8">
    <name type="scientific">Pseudodesulfovibrio nedwellii</name>
    <dbReference type="NCBI Taxonomy" id="2973072"/>
    <lineage>
        <taxon>Bacteria</taxon>
        <taxon>Pseudomonadati</taxon>
        <taxon>Thermodesulfobacteriota</taxon>
        <taxon>Desulfovibrionia</taxon>
        <taxon>Desulfovibrionales</taxon>
        <taxon>Desulfovibrionaceae</taxon>
    </lineage>
</organism>
<dbReference type="InterPro" id="IPR016035">
    <property type="entry name" value="Acyl_Trfase/lysoPLipase"/>
</dbReference>
<dbReference type="EMBL" id="AP026709">
    <property type="protein sequence ID" value="BDQ36831.1"/>
    <property type="molecule type" value="Genomic_DNA"/>
</dbReference>
<feature type="short sequence motif" description="GXGXXG" evidence="4">
    <location>
        <begin position="13"/>
        <end position="18"/>
    </location>
</feature>
<evidence type="ECO:0000256" key="1">
    <source>
        <dbReference type="ARBA" id="ARBA00022801"/>
    </source>
</evidence>
<keyword evidence="3 4" id="KW-0443">Lipid metabolism</keyword>
<dbReference type="PANTHER" id="PTHR14226">
    <property type="entry name" value="NEUROPATHY TARGET ESTERASE/SWISS CHEESE D.MELANOGASTER"/>
    <property type="match status" value="1"/>
</dbReference>
<name>A0ABM8AZP5_9BACT</name>
<accession>A0ABM8AZP5</accession>
<evidence type="ECO:0000259" key="6">
    <source>
        <dbReference type="PROSITE" id="PS51635"/>
    </source>
</evidence>
<dbReference type="InterPro" id="IPR050301">
    <property type="entry name" value="NTE"/>
</dbReference>
<evidence type="ECO:0000256" key="3">
    <source>
        <dbReference type="ARBA" id="ARBA00023098"/>
    </source>
</evidence>
<keyword evidence="2 4" id="KW-0442">Lipid degradation</keyword>
<dbReference type="Pfam" id="PF01734">
    <property type="entry name" value="Patatin"/>
    <property type="match status" value="1"/>
</dbReference>
<dbReference type="Gene3D" id="3.40.1090.10">
    <property type="entry name" value="Cytosolic phospholipase A2 catalytic domain"/>
    <property type="match status" value="2"/>
</dbReference>
<dbReference type="RefSeq" id="WP_281762711.1">
    <property type="nucleotide sequence ID" value="NZ_AP026709.1"/>
</dbReference>
<protein>
    <submittedName>
        <fullName evidence="7">Phospholipase</fullName>
    </submittedName>
</protein>
<dbReference type="Proteomes" id="UP001317742">
    <property type="component" value="Chromosome"/>
</dbReference>
<feature type="active site" description="Nucleophile" evidence="4">
    <location>
        <position position="42"/>
    </location>
</feature>
<dbReference type="PROSITE" id="PS51635">
    <property type="entry name" value="PNPLA"/>
    <property type="match status" value="1"/>
</dbReference>
<keyword evidence="8" id="KW-1185">Reference proteome</keyword>
<evidence type="ECO:0000256" key="2">
    <source>
        <dbReference type="ARBA" id="ARBA00022963"/>
    </source>
</evidence>